<evidence type="ECO:0000259" key="11">
    <source>
        <dbReference type="PROSITE" id="PS50929"/>
    </source>
</evidence>
<dbReference type="CDD" id="cd18541">
    <property type="entry name" value="ABC_6TM_TmrB_like"/>
    <property type="match status" value="1"/>
</dbReference>
<organism evidence="12 13">
    <name type="scientific">Natranaerovirga pectinivora</name>
    <dbReference type="NCBI Taxonomy" id="682400"/>
    <lineage>
        <taxon>Bacteria</taxon>
        <taxon>Bacillati</taxon>
        <taxon>Bacillota</taxon>
        <taxon>Clostridia</taxon>
        <taxon>Lachnospirales</taxon>
        <taxon>Natranaerovirgaceae</taxon>
        <taxon>Natranaerovirga</taxon>
    </lineage>
</organism>
<proteinExistence type="predicted"/>
<feature type="transmembrane region" description="Helical" evidence="9">
    <location>
        <begin position="15"/>
        <end position="34"/>
    </location>
</feature>
<evidence type="ECO:0000256" key="9">
    <source>
        <dbReference type="SAM" id="Phobius"/>
    </source>
</evidence>
<evidence type="ECO:0000256" key="8">
    <source>
        <dbReference type="ARBA" id="ARBA00023136"/>
    </source>
</evidence>
<evidence type="ECO:0000256" key="2">
    <source>
        <dbReference type="ARBA" id="ARBA00022448"/>
    </source>
</evidence>
<keyword evidence="7 9" id="KW-1133">Transmembrane helix</keyword>
<keyword evidence="13" id="KW-1185">Reference proteome</keyword>
<keyword evidence="2" id="KW-0813">Transport</keyword>
<reference evidence="12 13" key="1">
    <citation type="submission" date="2019-03" db="EMBL/GenBank/DDBJ databases">
        <title>Genomic Encyclopedia of Type Strains, Phase IV (KMG-IV): sequencing the most valuable type-strain genomes for metagenomic binning, comparative biology and taxonomic classification.</title>
        <authorList>
            <person name="Goeker M."/>
        </authorList>
    </citation>
    <scope>NUCLEOTIDE SEQUENCE [LARGE SCALE GENOMIC DNA]</scope>
    <source>
        <strain evidence="12 13">DSM 24629</strain>
    </source>
</reference>
<dbReference type="PROSITE" id="PS50893">
    <property type="entry name" value="ABC_TRANSPORTER_2"/>
    <property type="match status" value="1"/>
</dbReference>
<feature type="transmembrane region" description="Helical" evidence="9">
    <location>
        <begin position="133"/>
        <end position="153"/>
    </location>
</feature>
<dbReference type="InterPro" id="IPR003439">
    <property type="entry name" value="ABC_transporter-like_ATP-bd"/>
</dbReference>
<evidence type="ECO:0000256" key="4">
    <source>
        <dbReference type="ARBA" id="ARBA00022692"/>
    </source>
</evidence>
<dbReference type="GO" id="GO:0005524">
    <property type="term" value="F:ATP binding"/>
    <property type="evidence" value="ECO:0007669"/>
    <property type="project" value="UniProtKB-KW"/>
</dbReference>
<dbReference type="AlphaFoldDB" id="A0A4R3MMI9"/>
<gene>
    <name evidence="12" type="ORF">EDC18_102189</name>
</gene>
<dbReference type="SMART" id="SM00382">
    <property type="entry name" value="AAA"/>
    <property type="match status" value="1"/>
</dbReference>
<dbReference type="GO" id="GO:0015421">
    <property type="term" value="F:ABC-type oligopeptide transporter activity"/>
    <property type="evidence" value="ECO:0007669"/>
    <property type="project" value="TreeGrafter"/>
</dbReference>
<name>A0A4R3MMI9_9FIRM</name>
<protein>
    <submittedName>
        <fullName evidence="12">ATP-binding cassette subfamily B protein</fullName>
    </submittedName>
</protein>
<sequence length="578" mass="65133">MSNKIITNFIKKNSFFYIVGIVLMLTASLTQALIPTIVGNTIDLMQDANFDQSLILNNIFYIIGITLLVFLATFGWRNLIIGNSRKLECTLREHLFNHFQKLSPEFYNKRKTGDLIAYAINDINAVRMTFGPACALSINSFVICVSAIYFMVANVNLRLTLLCLLPLPVVVVFMLRVGKKIQLRFKKVQENFASISDCVQENIYGIRVVKAYVQEEKEIAKFEKLNNNMEESTLNMVKTSSVLEPVIEICFSISFVLSLLIGGNMVLQNQITLGAFVAFQGYLTMIMKPVLNIGKVITHIQRGMASLIRLKEIFNTEPHINENNHLTTPPINGEIRFENLSFTYPSSKMKALNNISFDIPKGHTIGIVGKTGSGKTTIINLLLKLFNTSEGVIKIDDRSIDHFPLENIRNSIGLVPQDSFLFSTSIKNNITFFKDIYSNKDIEDASQKSYIYKSILGFSDGFYTKLGEQGVNLSGGQKQRIAIARALIKDPDILILDDSLSAVDTETERKILTSLREVRKDKTTIIIAHRISAVEHANEIIVLDEGEIKEKGSHNELLEKGGMYYEMYHEQYSKDDIA</sequence>
<keyword evidence="6 12" id="KW-0067">ATP-binding</keyword>
<evidence type="ECO:0000313" key="12">
    <source>
        <dbReference type="EMBL" id="TCT16173.1"/>
    </source>
</evidence>
<dbReference type="PROSITE" id="PS00211">
    <property type="entry name" value="ABC_TRANSPORTER_1"/>
    <property type="match status" value="1"/>
</dbReference>
<evidence type="ECO:0000256" key="3">
    <source>
        <dbReference type="ARBA" id="ARBA00022475"/>
    </source>
</evidence>
<evidence type="ECO:0000256" key="6">
    <source>
        <dbReference type="ARBA" id="ARBA00022840"/>
    </source>
</evidence>
<dbReference type="EMBL" id="SMAL01000002">
    <property type="protein sequence ID" value="TCT16173.1"/>
    <property type="molecule type" value="Genomic_DNA"/>
</dbReference>
<dbReference type="Pfam" id="PF00664">
    <property type="entry name" value="ABC_membrane"/>
    <property type="match status" value="1"/>
</dbReference>
<evidence type="ECO:0000256" key="5">
    <source>
        <dbReference type="ARBA" id="ARBA00022741"/>
    </source>
</evidence>
<dbReference type="InterPro" id="IPR003593">
    <property type="entry name" value="AAA+_ATPase"/>
</dbReference>
<feature type="transmembrane region" description="Helical" evidence="9">
    <location>
        <begin position="246"/>
        <end position="267"/>
    </location>
</feature>
<keyword evidence="8 9" id="KW-0472">Membrane</keyword>
<feature type="domain" description="ABC transmembrane type-1" evidence="11">
    <location>
        <begin position="18"/>
        <end position="302"/>
    </location>
</feature>
<dbReference type="OrthoDB" id="9771903at2"/>
<keyword evidence="4 9" id="KW-0812">Transmembrane</keyword>
<dbReference type="InterPro" id="IPR039421">
    <property type="entry name" value="Type_1_exporter"/>
</dbReference>
<dbReference type="FunFam" id="3.40.50.300:FF:000221">
    <property type="entry name" value="Multidrug ABC transporter ATP-binding protein"/>
    <property type="match status" value="1"/>
</dbReference>
<feature type="transmembrane region" description="Helical" evidence="9">
    <location>
        <begin position="54"/>
        <end position="76"/>
    </location>
</feature>
<comment type="subcellular location">
    <subcellularLocation>
        <location evidence="1">Cell membrane</location>
        <topology evidence="1">Multi-pass membrane protein</topology>
    </subcellularLocation>
</comment>
<dbReference type="GO" id="GO:0016887">
    <property type="term" value="F:ATP hydrolysis activity"/>
    <property type="evidence" value="ECO:0007669"/>
    <property type="project" value="InterPro"/>
</dbReference>
<dbReference type="Proteomes" id="UP000294902">
    <property type="component" value="Unassembled WGS sequence"/>
</dbReference>
<dbReference type="Pfam" id="PF00005">
    <property type="entry name" value="ABC_tran"/>
    <property type="match status" value="1"/>
</dbReference>
<dbReference type="SUPFAM" id="SSF90123">
    <property type="entry name" value="ABC transporter transmembrane region"/>
    <property type="match status" value="1"/>
</dbReference>
<accession>A0A4R3MMI9</accession>
<dbReference type="InterPro" id="IPR017871">
    <property type="entry name" value="ABC_transporter-like_CS"/>
</dbReference>
<dbReference type="InterPro" id="IPR011527">
    <property type="entry name" value="ABC1_TM_dom"/>
</dbReference>
<keyword evidence="3" id="KW-1003">Cell membrane</keyword>
<dbReference type="InterPro" id="IPR036640">
    <property type="entry name" value="ABC1_TM_sf"/>
</dbReference>
<dbReference type="Gene3D" id="3.40.50.300">
    <property type="entry name" value="P-loop containing nucleotide triphosphate hydrolases"/>
    <property type="match status" value="1"/>
</dbReference>
<evidence type="ECO:0000313" key="13">
    <source>
        <dbReference type="Proteomes" id="UP000294902"/>
    </source>
</evidence>
<evidence type="ECO:0000259" key="10">
    <source>
        <dbReference type="PROSITE" id="PS50893"/>
    </source>
</evidence>
<dbReference type="Gene3D" id="1.20.1560.10">
    <property type="entry name" value="ABC transporter type 1, transmembrane domain"/>
    <property type="match status" value="1"/>
</dbReference>
<dbReference type="PROSITE" id="PS50929">
    <property type="entry name" value="ABC_TM1F"/>
    <property type="match status" value="1"/>
</dbReference>
<comment type="caution">
    <text evidence="12">The sequence shown here is derived from an EMBL/GenBank/DDBJ whole genome shotgun (WGS) entry which is preliminary data.</text>
</comment>
<dbReference type="PANTHER" id="PTHR43394:SF1">
    <property type="entry name" value="ATP-BINDING CASSETTE SUB-FAMILY B MEMBER 10, MITOCHONDRIAL"/>
    <property type="match status" value="1"/>
</dbReference>
<evidence type="ECO:0000256" key="7">
    <source>
        <dbReference type="ARBA" id="ARBA00022989"/>
    </source>
</evidence>
<keyword evidence="5" id="KW-0547">Nucleotide-binding</keyword>
<feature type="domain" description="ABC transporter" evidence="10">
    <location>
        <begin position="335"/>
        <end position="570"/>
    </location>
</feature>
<feature type="transmembrane region" description="Helical" evidence="9">
    <location>
        <begin position="159"/>
        <end position="177"/>
    </location>
</feature>
<dbReference type="PANTHER" id="PTHR43394">
    <property type="entry name" value="ATP-DEPENDENT PERMEASE MDL1, MITOCHONDRIAL"/>
    <property type="match status" value="1"/>
</dbReference>
<dbReference type="InterPro" id="IPR027417">
    <property type="entry name" value="P-loop_NTPase"/>
</dbReference>
<evidence type="ECO:0000256" key="1">
    <source>
        <dbReference type="ARBA" id="ARBA00004651"/>
    </source>
</evidence>
<dbReference type="GO" id="GO:0005886">
    <property type="term" value="C:plasma membrane"/>
    <property type="evidence" value="ECO:0007669"/>
    <property type="project" value="UniProtKB-SubCell"/>
</dbReference>
<dbReference type="SUPFAM" id="SSF52540">
    <property type="entry name" value="P-loop containing nucleoside triphosphate hydrolases"/>
    <property type="match status" value="1"/>
</dbReference>